<proteinExistence type="predicted"/>
<dbReference type="KEGG" id="bhg:I6G56_26625"/>
<dbReference type="EMBL" id="CP065687">
    <property type="protein sequence ID" value="QPS45720.1"/>
    <property type="molecule type" value="Genomic_DNA"/>
</dbReference>
<dbReference type="AlphaFoldDB" id="A0A7U4SVY1"/>
<gene>
    <name evidence="1" type="ORF">I6G56_26625</name>
</gene>
<evidence type="ECO:0000313" key="2">
    <source>
        <dbReference type="Proteomes" id="UP000594943"/>
    </source>
</evidence>
<evidence type="ECO:0000313" key="1">
    <source>
        <dbReference type="EMBL" id="QPS45720.1"/>
    </source>
</evidence>
<name>A0A7U4SVY1_9BURK</name>
<accession>A0A7T2U4U9</accession>
<sequence length="109" mass="11924">MKTKNGKLTINAVLKTMRPGSRYTATRLAEKLEVPLSSMRQLLATDVALARLDSSSTRRGREYSIAGTCRAPDAHVDTRVRPDFTSHLTGYGSWLGSVQALAMTTRGAR</sequence>
<protein>
    <submittedName>
        <fullName evidence="1">Uncharacterized protein</fullName>
    </submittedName>
</protein>
<dbReference type="Proteomes" id="UP000594943">
    <property type="component" value="Chromosome 2"/>
</dbReference>
<reference evidence="1 2" key="1">
    <citation type="submission" date="2020-12" db="EMBL/GenBank/DDBJ databases">
        <title>FDA dAtabase for Regulatory Grade micrObial Sequences (FDA-ARGOS): Supporting development and validation of Infectious Disease Dx tests.</title>
        <authorList>
            <person name="Nelson B."/>
            <person name="Plummer A."/>
            <person name="Tallon L."/>
            <person name="Sadzewicz L."/>
            <person name="Zhao X."/>
            <person name="Boylan J."/>
            <person name="Ott S."/>
            <person name="Bowen H."/>
            <person name="Vavikolanu K."/>
            <person name="Mehta A."/>
            <person name="Aluvathingal J."/>
            <person name="Nadendla S."/>
            <person name="Myers T."/>
            <person name="Yan Y."/>
            <person name="Sichtig H."/>
        </authorList>
    </citation>
    <scope>NUCLEOTIDE SEQUENCE [LARGE SCALE GENOMIC DNA]</scope>
    <source>
        <strain evidence="1 2">FDAARGOS_899</strain>
    </source>
</reference>
<accession>A0A7U4SVY1</accession>
<dbReference type="RefSeq" id="WP_006027859.1">
    <property type="nucleotide sequence ID" value="NZ_CP013382.1"/>
</dbReference>
<organism evidence="1 2">
    <name type="scientific">Burkholderia humptydooensis</name>
    <dbReference type="NCBI Taxonomy" id="430531"/>
    <lineage>
        <taxon>Bacteria</taxon>
        <taxon>Pseudomonadati</taxon>
        <taxon>Pseudomonadota</taxon>
        <taxon>Betaproteobacteria</taxon>
        <taxon>Burkholderiales</taxon>
        <taxon>Burkholderiaceae</taxon>
        <taxon>Burkholderia</taxon>
        <taxon>pseudomallei group</taxon>
    </lineage>
</organism>